<comment type="caution">
    <text evidence="9">The sequence shown here is derived from an EMBL/GenBank/DDBJ whole genome shotgun (WGS) entry which is preliminary data.</text>
</comment>
<feature type="signal peptide" evidence="6">
    <location>
        <begin position="1"/>
        <end position="27"/>
    </location>
</feature>
<dbReference type="EMBL" id="JACNYL010000001">
    <property type="protein sequence ID" value="MBD1421071.1"/>
    <property type="molecule type" value="Genomic_DNA"/>
</dbReference>
<gene>
    <name evidence="9" type="ORF">H8B21_05725</name>
</gene>
<evidence type="ECO:0000313" key="9">
    <source>
        <dbReference type="EMBL" id="MBD1421071.1"/>
    </source>
</evidence>
<evidence type="ECO:0000256" key="2">
    <source>
        <dbReference type="ARBA" id="ARBA00006275"/>
    </source>
</evidence>
<dbReference type="Proteomes" id="UP000651112">
    <property type="component" value="Unassembled WGS sequence"/>
</dbReference>
<evidence type="ECO:0000313" key="10">
    <source>
        <dbReference type="Proteomes" id="UP000651112"/>
    </source>
</evidence>
<evidence type="ECO:0000256" key="4">
    <source>
        <dbReference type="ARBA" id="ARBA00023136"/>
    </source>
</evidence>
<keyword evidence="5" id="KW-0998">Cell outer membrane</keyword>
<dbReference type="Pfam" id="PF14322">
    <property type="entry name" value="SusD-like_3"/>
    <property type="match status" value="1"/>
</dbReference>
<feature type="domain" description="RagB/SusD" evidence="7">
    <location>
        <begin position="344"/>
        <end position="655"/>
    </location>
</feature>
<dbReference type="Pfam" id="PF07980">
    <property type="entry name" value="SusD_RagB"/>
    <property type="match status" value="1"/>
</dbReference>
<dbReference type="Gene3D" id="1.25.40.390">
    <property type="match status" value="1"/>
</dbReference>
<organism evidence="9 10">
    <name type="scientific">Sphingobacterium chuzhouense</name>
    <dbReference type="NCBI Taxonomy" id="1742264"/>
    <lineage>
        <taxon>Bacteria</taxon>
        <taxon>Pseudomonadati</taxon>
        <taxon>Bacteroidota</taxon>
        <taxon>Sphingobacteriia</taxon>
        <taxon>Sphingobacteriales</taxon>
        <taxon>Sphingobacteriaceae</taxon>
        <taxon>Sphingobacterium</taxon>
    </lineage>
</organism>
<dbReference type="InterPro" id="IPR012944">
    <property type="entry name" value="SusD_RagB_dom"/>
</dbReference>
<dbReference type="InterPro" id="IPR033985">
    <property type="entry name" value="SusD-like_N"/>
</dbReference>
<dbReference type="PROSITE" id="PS51257">
    <property type="entry name" value="PROKAR_LIPOPROTEIN"/>
    <property type="match status" value="1"/>
</dbReference>
<keyword evidence="4" id="KW-0472">Membrane</keyword>
<dbReference type="SUPFAM" id="SSF48452">
    <property type="entry name" value="TPR-like"/>
    <property type="match status" value="1"/>
</dbReference>
<evidence type="ECO:0000256" key="5">
    <source>
        <dbReference type="ARBA" id="ARBA00023237"/>
    </source>
</evidence>
<name>A0ABR7XPI1_9SPHI</name>
<reference evidence="9 10" key="1">
    <citation type="submission" date="2020-08" db="EMBL/GenBank/DDBJ databases">
        <title>Sphingobacterium sp. DN00404 isolated from aquaculture water.</title>
        <authorList>
            <person name="Zhang M."/>
        </authorList>
    </citation>
    <scope>NUCLEOTIDE SEQUENCE [LARGE SCALE GENOMIC DNA]</scope>
    <source>
        <strain evidence="9 10">KCTC 42746</strain>
    </source>
</reference>
<comment type="similarity">
    <text evidence="2">Belongs to the SusD family.</text>
</comment>
<evidence type="ECO:0000256" key="1">
    <source>
        <dbReference type="ARBA" id="ARBA00004442"/>
    </source>
</evidence>
<evidence type="ECO:0000259" key="8">
    <source>
        <dbReference type="Pfam" id="PF14322"/>
    </source>
</evidence>
<accession>A0ABR7XPI1</accession>
<feature type="chain" id="PRO_5046934469" evidence="6">
    <location>
        <begin position="28"/>
        <end position="655"/>
    </location>
</feature>
<evidence type="ECO:0000256" key="3">
    <source>
        <dbReference type="ARBA" id="ARBA00022729"/>
    </source>
</evidence>
<sequence length="655" mass="74859">MKMFYKKKLYTVAVALLSLAFFGSCDYLDVVPPEQPDTKDMIIDDQSALRNLYACYGYLQNGNADLNFAKIVADEVVFPQEWGSDAWRLAQWNAVTPSSIDGNTNYPWVVWYNGIGYCNLFLRLIEENNPTLNPNNKAQYIAEAKFLKAYYHFRALQTYGPIPIIDDLLRTNIPKEEVPGRFHFDYCVDYIVGLLDEVMNVLPAQYANNQDFGRATSVIVKALKARVLLTAASPLWNGNFPHRSWRNDKFETPGYGKELVSLQYEERKWVRAREACLDAIQAAEADGAALYDVSISETLRQNQAIPLPHIPGLDPNTAEGEAFRQKVMMLRYMNTARPDEGNRETIWAMTSAWAADEDMRMASMPHYVLTSNENQNIGGWSGQSPTLYTMENFYTRNGVLPEEDPTFIDRSAWLRSAGLSNSDIVNLNVNREPRFYAWLSFDGDEYSPVIANRTPLYIEMRNPLRSGYDAAIWGTRNYSVTGFLNKKWVHPNLNYTGIGWGNNFGATTYPITLIRLGELYLNLAECNARLGSNTTEALDYLNRIRRRAGVPEWTVSSLAQYNKSLLNAVLEERFVELYLEGHRFFDIRRYAQGRQYLNPDKFVGLDAVRRAPSFSVFNTPTKISQPFGWEDRLYLMPISNSELYTNPQMVQAPGY</sequence>
<dbReference type="InterPro" id="IPR011990">
    <property type="entry name" value="TPR-like_helical_dom_sf"/>
</dbReference>
<feature type="domain" description="SusD-like N-terminal" evidence="8">
    <location>
        <begin position="26"/>
        <end position="229"/>
    </location>
</feature>
<proteinExistence type="inferred from homology"/>
<evidence type="ECO:0000256" key="6">
    <source>
        <dbReference type="SAM" id="SignalP"/>
    </source>
</evidence>
<dbReference type="RefSeq" id="WP_190312784.1">
    <property type="nucleotide sequence ID" value="NZ_JACNYL010000001.1"/>
</dbReference>
<keyword evidence="10" id="KW-1185">Reference proteome</keyword>
<keyword evidence="3 6" id="KW-0732">Signal</keyword>
<evidence type="ECO:0000259" key="7">
    <source>
        <dbReference type="Pfam" id="PF07980"/>
    </source>
</evidence>
<comment type="subcellular location">
    <subcellularLocation>
        <location evidence="1">Cell outer membrane</location>
    </subcellularLocation>
</comment>
<protein>
    <submittedName>
        <fullName evidence="9">RagB/SusD family nutrient uptake outer membrane protein</fullName>
    </submittedName>
</protein>